<comment type="caution">
    <text evidence="8">The sequence shown here is derived from an EMBL/GenBank/DDBJ whole genome shotgun (WGS) entry which is preliminary data.</text>
</comment>
<dbReference type="InterPro" id="IPR036259">
    <property type="entry name" value="MFS_trans_sf"/>
</dbReference>
<keyword evidence="5 7" id="KW-1133">Transmembrane helix</keyword>
<dbReference type="CDD" id="cd06174">
    <property type="entry name" value="MFS"/>
    <property type="match status" value="1"/>
</dbReference>
<keyword evidence="4 7" id="KW-0812">Transmembrane</keyword>
<feature type="transmembrane region" description="Helical" evidence="7">
    <location>
        <begin position="234"/>
        <end position="256"/>
    </location>
</feature>
<gene>
    <name evidence="8" type="ORF">EV386_1652</name>
</gene>
<keyword evidence="9" id="KW-1185">Reference proteome</keyword>
<feature type="transmembrane region" description="Helical" evidence="7">
    <location>
        <begin position="268"/>
        <end position="288"/>
    </location>
</feature>
<feature type="transmembrane region" description="Helical" evidence="7">
    <location>
        <begin position="395"/>
        <end position="414"/>
    </location>
</feature>
<dbReference type="EMBL" id="SGWX01000001">
    <property type="protein sequence ID" value="RZS61354.1"/>
    <property type="molecule type" value="Genomic_DNA"/>
</dbReference>
<protein>
    <submittedName>
        <fullName evidence="8">Na+/melibiose symporter-like transporter</fullName>
    </submittedName>
</protein>
<evidence type="ECO:0000256" key="5">
    <source>
        <dbReference type="ARBA" id="ARBA00022989"/>
    </source>
</evidence>
<evidence type="ECO:0000256" key="4">
    <source>
        <dbReference type="ARBA" id="ARBA00022692"/>
    </source>
</evidence>
<keyword evidence="6 7" id="KW-0472">Membrane</keyword>
<feature type="transmembrane region" description="Helical" evidence="7">
    <location>
        <begin position="300"/>
        <end position="321"/>
    </location>
</feature>
<evidence type="ECO:0000313" key="8">
    <source>
        <dbReference type="EMBL" id="RZS61354.1"/>
    </source>
</evidence>
<dbReference type="Pfam" id="PF07690">
    <property type="entry name" value="MFS_1"/>
    <property type="match status" value="1"/>
</dbReference>
<dbReference type="GO" id="GO:0005886">
    <property type="term" value="C:plasma membrane"/>
    <property type="evidence" value="ECO:0007669"/>
    <property type="project" value="UniProtKB-SubCell"/>
</dbReference>
<keyword evidence="3" id="KW-1003">Cell membrane</keyword>
<dbReference type="SUPFAM" id="SSF103473">
    <property type="entry name" value="MFS general substrate transporter"/>
    <property type="match status" value="1"/>
</dbReference>
<dbReference type="Gene3D" id="1.20.1250.20">
    <property type="entry name" value="MFS general substrate transporter like domains"/>
    <property type="match status" value="1"/>
</dbReference>
<proteinExistence type="predicted"/>
<evidence type="ECO:0000256" key="1">
    <source>
        <dbReference type="ARBA" id="ARBA00004651"/>
    </source>
</evidence>
<organism evidence="8 9">
    <name type="scientific">Xylanimonas ulmi</name>
    <dbReference type="NCBI Taxonomy" id="228973"/>
    <lineage>
        <taxon>Bacteria</taxon>
        <taxon>Bacillati</taxon>
        <taxon>Actinomycetota</taxon>
        <taxon>Actinomycetes</taxon>
        <taxon>Micrococcales</taxon>
        <taxon>Promicromonosporaceae</taxon>
        <taxon>Xylanimonas</taxon>
    </lineage>
</organism>
<evidence type="ECO:0000256" key="7">
    <source>
        <dbReference type="SAM" id="Phobius"/>
    </source>
</evidence>
<dbReference type="GO" id="GO:0022857">
    <property type="term" value="F:transmembrane transporter activity"/>
    <property type="evidence" value="ECO:0007669"/>
    <property type="project" value="InterPro"/>
</dbReference>
<feature type="transmembrane region" description="Helical" evidence="7">
    <location>
        <begin position="175"/>
        <end position="195"/>
    </location>
</feature>
<evidence type="ECO:0000313" key="9">
    <source>
        <dbReference type="Proteomes" id="UP000293852"/>
    </source>
</evidence>
<feature type="transmembrane region" description="Helical" evidence="7">
    <location>
        <begin position="327"/>
        <end position="348"/>
    </location>
</feature>
<sequence length="434" mass="47025">MVTSGDSLWRTLVGLRGNPRACVWTEPLWGLSMALVLPYLSVFMLSLGLHDSQIGMLATIGMVSQVGFGLAGGIITDRMGRRATTAWFDVAAWVIPCVLWAFAQNFWFFLAASLVNGALQVTQNSWDCLMVEDAERGKITRIYSLVKVAADCSALFAPIAAVLVAQLGLEPAVRILFVNAALVMTVKIVWLYRWSSETRQGKVRMEQTRGQSVWRLLAGYRGALGLLLRSRGSLLALVVAALTAAVTLVNGTFWQVVVSQHLHVPDALLPFFPMVRSMLSALFFFTLIPRLTTSVDLKRPTLWGFGVYLAGQLALVAIPAADGAATAGTFAFLALCLLLDSFGAGMLFMLSESLVALHVDEAERSRVMAIQRTCVMLAAAPFGWVAGWLSGMDRTYPFLLTAGLLAVGLVVTWARWVPTHADLDAALAAQEPAT</sequence>
<reference evidence="8 9" key="1">
    <citation type="submission" date="2019-02" db="EMBL/GenBank/DDBJ databases">
        <title>Sequencing the genomes of 1000 actinobacteria strains.</title>
        <authorList>
            <person name="Klenk H.-P."/>
        </authorList>
    </citation>
    <scope>NUCLEOTIDE SEQUENCE [LARGE SCALE GENOMIC DNA]</scope>
    <source>
        <strain evidence="8 9">DSM 16932</strain>
    </source>
</reference>
<feature type="transmembrane region" description="Helical" evidence="7">
    <location>
        <begin position="54"/>
        <end position="75"/>
    </location>
</feature>
<evidence type="ECO:0000256" key="6">
    <source>
        <dbReference type="ARBA" id="ARBA00023136"/>
    </source>
</evidence>
<evidence type="ECO:0000256" key="3">
    <source>
        <dbReference type="ARBA" id="ARBA00022475"/>
    </source>
</evidence>
<dbReference type="PANTHER" id="PTHR23517:SF14">
    <property type="entry name" value="PUTATIVE-RELATED"/>
    <property type="match status" value="1"/>
</dbReference>
<dbReference type="Proteomes" id="UP000293852">
    <property type="component" value="Unassembled WGS sequence"/>
</dbReference>
<accession>A0A4Q7M1Q9</accession>
<comment type="subcellular location">
    <subcellularLocation>
        <location evidence="1">Cell membrane</location>
        <topology evidence="1">Multi-pass membrane protein</topology>
    </subcellularLocation>
</comment>
<dbReference type="InterPro" id="IPR011701">
    <property type="entry name" value="MFS"/>
</dbReference>
<keyword evidence="2" id="KW-0813">Transport</keyword>
<evidence type="ECO:0000256" key="2">
    <source>
        <dbReference type="ARBA" id="ARBA00022448"/>
    </source>
</evidence>
<dbReference type="PANTHER" id="PTHR23517">
    <property type="entry name" value="RESISTANCE PROTEIN MDTM, PUTATIVE-RELATED-RELATED"/>
    <property type="match status" value="1"/>
</dbReference>
<dbReference type="InterPro" id="IPR050171">
    <property type="entry name" value="MFS_Transporters"/>
</dbReference>
<name>A0A4Q7M1Q9_9MICO</name>
<feature type="transmembrane region" description="Helical" evidence="7">
    <location>
        <begin position="369"/>
        <end position="389"/>
    </location>
</feature>
<dbReference type="OrthoDB" id="8952229at2"/>
<feature type="transmembrane region" description="Helical" evidence="7">
    <location>
        <begin position="90"/>
        <end position="110"/>
    </location>
</feature>
<feature type="transmembrane region" description="Helical" evidence="7">
    <location>
        <begin position="28"/>
        <end position="47"/>
    </location>
</feature>
<dbReference type="RefSeq" id="WP_130413970.1">
    <property type="nucleotide sequence ID" value="NZ_SGWX01000001.1"/>
</dbReference>
<dbReference type="AlphaFoldDB" id="A0A4Q7M1Q9"/>
<feature type="transmembrane region" description="Helical" evidence="7">
    <location>
        <begin position="148"/>
        <end position="169"/>
    </location>
</feature>